<dbReference type="PANTHER" id="PTHR43833">
    <property type="entry name" value="POTASSIUM CHANNEL PROTEIN 2-RELATED-RELATED"/>
    <property type="match status" value="1"/>
</dbReference>
<keyword evidence="4" id="KW-1185">Reference proteome</keyword>
<sequence length="220" mass="23970">MSDKHTSRVVVIGLGRFGSSLAKELTARGCDVLGIDSDPRLVRRHADQLTHTVVADTTDADVLRRLDVHQFQRAVVGIGTDLQASILTTGLLVHFAVPNIWAKAISRRHGRILERIGAHHVVLPEHEMGKRVAHLVTGRKLDYIEFEDDYAMAKTQAPEEAVGRALGESRLRTKYGVTVVGVKRPGEGFTHATADTVVNQGDVLIVAGRIATIEQVANLP</sequence>
<dbReference type="Pfam" id="PF02254">
    <property type="entry name" value="TrkA_N"/>
    <property type="match status" value="1"/>
</dbReference>
<organism evidence="3 4">
    <name type="scientific">Actinokineospora alba</name>
    <dbReference type="NCBI Taxonomy" id="504798"/>
    <lineage>
        <taxon>Bacteria</taxon>
        <taxon>Bacillati</taxon>
        <taxon>Actinomycetota</taxon>
        <taxon>Actinomycetes</taxon>
        <taxon>Pseudonocardiales</taxon>
        <taxon>Pseudonocardiaceae</taxon>
        <taxon>Actinokineospora</taxon>
    </lineage>
</organism>
<dbReference type="Gene3D" id="3.30.70.1450">
    <property type="entry name" value="Regulator of K+ conductance, C-terminal domain"/>
    <property type="match status" value="1"/>
</dbReference>
<reference evidence="4" key="1">
    <citation type="submission" date="2016-10" db="EMBL/GenBank/DDBJ databases">
        <authorList>
            <person name="Varghese N."/>
            <person name="Submissions S."/>
        </authorList>
    </citation>
    <scope>NUCLEOTIDE SEQUENCE [LARGE SCALE GENOMIC DNA]</scope>
    <source>
        <strain evidence="4">IBRC-M 10655</strain>
    </source>
</reference>
<dbReference type="PANTHER" id="PTHR43833:SF7">
    <property type="entry name" value="KTR SYSTEM POTASSIUM UPTAKE PROTEIN C"/>
    <property type="match status" value="1"/>
</dbReference>
<dbReference type="STRING" id="504798.SAMN05421871_103408"/>
<dbReference type="SUPFAM" id="SSF116726">
    <property type="entry name" value="TrkA C-terminal domain-like"/>
    <property type="match status" value="1"/>
</dbReference>
<proteinExistence type="predicted"/>
<dbReference type="InterPro" id="IPR036721">
    <property type="entry name" value="RCK_C_sf"/>
</dbReference>
<dbReference type="GO" id="GO:0006813">
    <property type="term" value="P:potassium ion transport"/>
    <property type="evidence" value="ECO:0007669"/>
    <property type="project" value="InterPro"/>
</dbReference>
<accession>A0A1H0FQ55</accession>
<dbReference type="RefSeq" id="WP_228769613.1">
    <property type="nucleotide sequence ID" value="NZ_FNDV01000003.1"/>
</dbReference>
<evidence type="ECO:0000313" key="4">
    <source>
        <dbReference type="Proteomes" id="UP000199651"/>
    </source>
</evidence>
<dbReference type="EMBL" id="FNJB01000001">
    <property type="protein sequence ID" value="SDN96760.1"/>
    <property type="molecule type" value="Genomic_DNA"/>
</dbReference>
<evidence type="ECO:0000313" key="3">
    <source>
        <dbReference type="EMBL" id="SDN96760.1"/>
    </source>
</evidence>
<dbReference type="InterPro" id="IPR050721">
    <property type="entry name" value="Trk_Ktr_HKT_K-transport"/>
</dbReference>
<dbReference type="SUPFAM" id="SSF51735">
    <property type="entry name" value="NAD(P)-binding Rossmann-fold domains"/>
    <property type="match status" value="1"/>
</dbReference>
<dbReference type="Proteomes" id="UP000199651">
    <property type="component" value="Unassembled WGS sequence"/>
</dbReference>
<feature type="domain" description="RCK C-terminal" evidence="2">
    <location>
        <begin position="141"/>
        <end position="220"/>
    </location>
</feature>
<evidence type="ECO:0000259" key="2">
    <source>
        <dbReference type="PROSITE" id="PS51202"/>
    </source>
</evidence>
<protein>
    <submittedName>
        <fullName evidence="3">Trk system potassium uptake protein TrkA</fullName>
    </submittedName>
</protein>
<dbReference type="Pfam" id="PF02080">
    <property type="entry name" value="TrkA_C"/>
    <property type="match status" value="1"/>
</dbReference>
<dbReference type="AlphaFoldDB" id="A0A1H0FQ55"/>
<gene>
    <name evidence="3" type="ORF">SAMN05192558_101463</name>
</gene>
<dbReference type="InterPro" id="IPR003148">
    <property type="entry name" value="RCK_N"/>
</dbReference>
<name>A0A1H0FQ55_9PSEU</name>
<dbReference type="Gene3D" id="3.40.50.720">
    <property type="entry name" value="NAD(P)-binding Rossmann-like Domain"/>
    <property type="match status" value="1"/>
</dbReference>
<dbReference type="PROSITE" id="PS51201">
    <property type="entry name" value="RCK_N"/>
    <property type="match status" value="1"/>
</dbReference>
<dbReference type="GO" id="GO:0008324">
    <property type="term" value="F:monoatomic cation transmembrane transporter activity"/>
    <property type="evidence" value="ECO:0007669"/>
    <property type="project" value="InterPro"/>
</dbReference>
<evidence type="ECO:0000259" key="1">
    <source>
        <dbReference type="PROSITE" id="PS51201"/>
    </source>
</evidence>
<dbReference type="PROSITE" id="PS51202">
    <property type="entry name" value="RCK_C"/>
    <property type="match status" value="1"/>
</dbReference>
<dbReference type="InterPro" id="IPR006037">
    <property type="entry name" value="RCK_C"/>
</dbReference>
<dbReference type="InterPro" id="IPR036291">
    <property type="entry name" value="NAD(P)-bd_dom_sf"/>
</dbReference>
<feature type="domain" description="RCK N-terminal" evidence="1">
    <location>
        <begin position="6"/>
        <end position="123"/>
    </location>
</feature>